<dbReference type="Proteomes" id="UP000029858">
    <property type="component" value="Unassembled WGS sequence"/>
</dbReference>
<protein>
    <submittedName>
        <fullName evidence="3">Universal stress protein UspA</fullName>
    </submittedName>
</protein>
<dbReference type="SUPFAM" id="SSF52402">
    <property type="entry name" value="Adenine nucleotide alpha hydrolases-like"/>
    <property type="match status" value="2"/>
</dbReference>
<dbReference type="InterPro" id="IPR006015">
    <property type="entry name" value="Universal_stress_UspA"/>
</dbReference>
<evidence type="ECO:0000313" key="3">
    <source>
        <dbReference type="EMBL" id="KGJ23475.1"/>
    </source>
</evidence>
<dbReference type="Pfam" id="PF00582">
    <property type="entry name" value="Usp"/>
    <property type="match status" value="2"/>
</dbReference>
<organism evidence="3 4">
    <name type="scientific">Paracoccus sanguinis</name>
    <dbReference type="NCBI Taxonomy" id="1545044"/>
    <lineage>
        <taxon>Bacteria</taxon>
        <taxon>Pseudomonadati</taxon>
        <taxon>Pseudomonadota</taxon>
        <taxon>Alphaproteobacteria</taxon>
        <taxon>Rhodobacterales</taxon>
        <taxon>Paracoccaceae</taxon>
        <taxon>Paracoccus</taxon>
    </lineage>
</organism>
<reference evidence="3 4" key="1">
    <citation type="submission" date="2014-09" db="EMBL/GenBank/DDBJ databases">
        <authorList>
            <person name="McGinnis J.M."/>
            <person name="Wolfgang W.J."/>
        </authorList>
    </citation>
    <scope>NUCLEOTIDE SEQUENCE [LARGE SCALE GENOMIC DNA]</scope>
    <source>
        <strain evidence="3 4">5503</strain>
    </source>
</reference>
<feature type="domain" description="UspA" evidence="2">
    <location>
        <begin position="170"/>
        <end position="288"/>
    </location>
</feature>
<dbReference type="InterPro" id="IPR006016">
    <property type="entry name" value="UspA"/>
</dbReference>
<dbReference type="AlphaFoldDB" id="A0A099GKY3"/>
<name>A0A099GKY3_9RHOB</name>
<comment type="caution">
    <text evidence="3">The sequence shown here is derived from an EMBL/GenBank/DDBJ whole genome shotgun (WGS) entry which is preliminary data.</text>
</comment>
<dbReference type="PRINTS" id="PR01438">
    <property type="entry name" value="UNVRSLSTRESS"/>
</dbReference>
<evidence type="ECO:0000313" key="4">
    <source>
        <dbReference type="Proteomes" id="UP000029858"/>
    </source>
</evidence>
<evidence type="ECO:0000259" key="2">
    <source>
        <dbReference type="Pfam" id="PF00582"/>
    </source>
</evidence>
<dbReference type="Gene3D" id="3.40.50.12370">
    <property type="match status" value="1"/>
</dbReference>
<evidence type="ECO:0000256" key="1">
    <source>
        <dbReference type="ARBA" id="ARBA00008791"/>
    </source>
</evidence>
<dbReference type="PANTHER" id="PTHR46268:SF6">
    <property type="entry name" value="UNIVERSAL STRESS PROTEIN UP12"/>
    <property type="match status" value="1"/>
</dbReference>
<dbReference type="PANTHER" id="PTHR46268">
    <property type="entry name" value="STRESS RESPONSE PROTEIN NHAX"/>
    <property type="match status" value="1"/>
</dbReference>
<gene>
    <name evidence="3" type="ORF">IX56_01540</name>
</gene>
<feature type="domain" description="UspA" evidence="2">
    <location>
        <begin position="7"/>
        <end position="160"/>
    </location>
</feature>
<proteinExistence type="inferred from homology"/>
<sequence>MSEQPQKKIVALVDGSAYSASVCDHAAWLSARTGAPVALIHVLGRREAPEKQDLSGAIALGARTALLEELAELDAQRAKLVSHRGRAILEDARAILDKAGVADITIRLRHGDLIEAVAEVEAEARVIMIGKRGEAADFARGHLGSNLERVVRASHKPVFVASRAFRPIAKVLVAYDGGSSAMKAVDHIANSPVFQGLEIHVVTVGTDTPEAQKGLANAKAALKAAGFEAQTSVLPGQPETALSKLVDEAQFDMLVMGAYGHSRIRSLIIGSTTTAMIRSCKVPVVLIR</sequence>
<dbReference type="CDD" id="cd00293">
    <property type="entry name" value="USP-like"/>
    <property type="match status" value="2"/>
</dbReference>
<reference evidence="3 4" key="2">
    <citation type="submission" date="2014-10" db="EMBL/GenBank/DDBJ databases">
        <title>Paracoccus sanguinis sp. nov., isolated from clinical specimens of New York State patients.</title>
        <authorList>
            <person name="Mingle L.A."/>
            <person name="Cole J.A."/>
            <person name="Lapierre P."/>
            <person name="Musser K.A."/>
        </authorList>
    </citation>
    <scope>NUCLEOTIDE SEQUENCE [LARGE SCALE GENOMIC DNA]</scope>
    <source>
        <strain evidence="3 4">5503</strain>
    </source>
</reference>
<dbReference type="RefSeq" id="WP_036706767.1">
    <property type="nucleotide sequence ID" value="NZ_JRKQ01000004.1"/>
</dbReference>
<accession>A0A099GKY3</accession>
<comment type="similarity">
    <text evidence="1">Belongs to the universal stress protein A family.</text>
</comment>
<dbReference type="EMBL" id="JRKQ01000004">
    <property type="protein sequence ID" value="KGJ23475.1"/>
    <property type="molecule type" value="Genomic_DNA"/>
</dbReference>